<dbReference type="InterPro" id="IPR036265">
    <property type="entry name" value="HIT-like_sf"/>
</dbReference>
<dbReference type="Proteomes" id="UP000308768">
    <property type="component" value="Unassembled WGS sequence"/>
</dbReference>
<organism evidence="2 3">
    <name type="scientific">Cryomyces minteri</name>
    <dbReference type="NCBI Taxonomy" id="331657"/>
    <lineage>
        <taxon>Eukaryota</taxon>
        <taxon>Fungi</taxon>
        <taxon>Dikarya</taxon>
        <taxon>Ascomycota</taxon>
        <taxon>Pezizomycotina</taxon>
        <taxon>Dothideomycetes</taxon>
        <taxon>Dothideomycetes incertae sedis</taxon>
        <taxon>Cryomyces</taxon>
    </lineage>
</organism>
<dbReference type="OrthoDB" id="10264956at2759"/>
<dbReference type="PANTHER" id="PTHR12978:SF0">
    <property type="entry name" value="M7GPPPX DIPHOSPHATASE"/>
    <property type="match status" value="1"/>
</dbReference>
<protein>
    <recommendedName>
        <fullName evidence="4">M7GpppX diphosphatase</fullName>
    </recommendedName>
</protein>
<proteinExistence type="inferred from homology"/>
<evidence type="ECO:0000313" key="2">
    <source>
        <dbReference type="EMBL" id="TKA69834.1"/>
    </source>
</evidence>
<dbReference type="Pfam" id="PF05652">
    <property type="entry name" value="DcpS"/>
    <property type="match status" value="1"/>
</dbReference>
<dbReference type="Gene3D" id="3.30.428.10">
    <property type="entry name" value="HIT-like"/>
    <property type="match status" value="1"/>
</dbReference>
<dbReference type="PANTHER" id="PTHR12978">
    <property type="entry name" value="HISTIDINE TRIAD HIT PROTEIN MEMBER"/>
    <property type="match status" value="1"/>
</dbReference>
<name>A0A4U0X0U9_9PEZI</name>
<dbReference type="GO" id="GO:0000290">
    <property type="term" value="P:deadenylation-dependent decapping of nuclear-transcribed mRNA"/>
    <property type="evidence" value="ECO:0007669"/>
    <property type="project" value="InterPro"/>
</dbReference>
<dbReference type="GO" id="GO:0000932">
    <property type="term" value="C:P-body"/>
    <property type="evidence" value="ECO:0007669"/>
    <property type="project" value="TreeGrafter"/>
</dbReference>
<evidence type="ECO:0000256" key="1">
    <source>
        <dbReference type="ARBA" id="ARBA00010208"/>
    </source>
</evidence>
<dbReference type="STRING" id="331657.A0A4U0X0U9"/>
<dbReference type="Gene3D" id="3.30.200.40">
    <property type="entry name" value="Scavenger mRNA decapping enzyme, N-terminal domain"/>
    <property type="match status" value="1"/>
</dbReference>
<dbReference type="SUPFAM" id="SSF54197">
    <property type="entry name" value="HIT-like"/>
    <property type="match status" value="1"/>
</dbReference>
<dbReference type="GO" id="GO:0000340">
    <property type="term" value="F:RNA 7-methylguanosine cap binding"/>
    <property type="evidence" value="ECO:0007669"/>
    <property type="project" value="TreeGrafter"/>
</dbReference>
<comment type="caution">
    <text evidence="2">The sequence shown here is derived from an EMBL/GenBank/DDBJ whole genome shotgun (WGS) entry which is preliminary data.</text>
</comment>
<dbReference type="GO" id="GO:0016787">
    <property type="term" value="F:hydrolase activity"/>
    <property type="evidence" value="ECO:0007669"/>
    <property type="project" value="InterPro"/>
</dbReference>
<accession>A0A4U0X0U9</accession>
<dbReference type="AlphaFoldDB" id="A0A4U0X0U9"/>
<evidence type="ECO:0008006" key="4">
    <source>
        <dbReference type="Google" id="ProtNLM"/>
    </source>
</evidence>
<dbReference type="FunFam" id="3.30.428.10:FF:000016">
    <property type="entry name" value="Scavenger mRNA decapping enzyme"/>
    <property type="match status" value="1"/>
</dbReference>
<dbReference type="SUPFAM" id="SSF102860">
    <property type="entry name" value="mRNA decapping enzyme DcpS N-terminal domain"/>
    <property type="match status" value="1"/>
</dbReference>
<dbReference type="InterPro" id="IPR008594">
    <property type="entry name" value="DcpS/DCS2"/>
</dbReference>
<evidence type="ECO:0000313" key="3">
    <source>
        <dbReference type="Proteomes" id="UP000308768"/>
    </source>
</evidence>
<reference evidence="2 3" key="1">
    <citation type="submission" date="2017-03" db="EMBL/GenBank/DDBJ databases">
        <title>Genomes of endolithic fungi from Antarctica.</title>
        <authorList>
            <person name="Coleine C."/>
            <person name="Masonjones S."/>
            <person name="Stajich J.E."/>
        </authorList>
    </citation>
    <scope>NUCLEOTIDE SEQUENCE [LARGE SCALE GENOMIC DNA]</scope>
    <source>
        <strain evidence="2 3">CCFEE 5187</strain>
    </source>
</reference>
<dbReference type="EMBL" id="NAJN01000693">
    <property type="protein sequence ID" value="TKA69834.1"/>
    <property type="molecule type" value="Genomic_DNA"/>
</dbReference>
<keyword evidence="3" id="KW-1185">Reference proteome</keyword>
<dbReference type="InterPro" id="IPR011145">
    <property type="entry name" value="Scavenger_mRNA_decap_enz_N"/>
</dbReference>
<sequence length="735" mass="83767">MVRRTSQNVGANLVTRAAGYLPSAVSEIWEPARDFAWVKIPRTAGAPSVKTVVAMSSNIPQVMVASSEGQFYVFNIDLEKGGEGTLTHQHSLMDSNQAGRRIVLQGTIKLQPALLLAERAAFSTETAILSTFSSSLSNVKNLGTNDIYSWFLASTSSSSAGTPPPADLKLNLIYPCTESHIKKFSQQGVRMVTETAEIYRKHVQPYMQQKRDEGRLNWVFNIIEGRTEQDDVFYREHGEEGFLVLPDLNWDRKTITSLHLLGLVERRDIWSVRDLQKRNKTWLERMREKLLDATVKLYPELEKNQLRLYVHYQPTYYHFHIHIVHVALEGGATQSTGKALGLENIISQLETMSGGEESGMADIHVPSFRSVHEVSEIIARLVKEKHMRFRTSFPSVAQGSSHFDKLPLEIKLEIVKHVLVSDKPIIDMKVHGTALSILRVSQQLHEGAKPIFYRENTFHFSDLEMLERYLRPLFGKQTGERRQASSCGAVMSPTIPCLSQHLRHLSLNVIIAESRKIAPEDWSETNYRLGHYPYEVERGSFSLHYGVDHRYKPWELTDVVFIRKGWYRLIGRILGRLPQLRTLVLKLRGTRLWYRSPALVRRGAANAVPLGLSPYPSKLQSQCDFITAGIPISALILSAAYNNAMPCLEKITVRGIKDVDRERFSQQLVRWWQFMARSDERYIHVPLIEGTPEVGFWSASESALVFERAAEDWRRLTLRSSNDPPKSSKHHYNDL</sequence>
<dbReference type="GO" id="GO:0005634">
    <property type="term" value="C:nucleus"/>
    <property type="evidence" value="ECO:0007669"/>
    <property type="project" value="TreeGrafter"/>
</dbReference>
<gene>
    <name evidence="2" type="ORF">B0A49_05885</name>
</gene>
<dbReference type="Pfam" id="PF11969">
    <property type="entry name" value="DcpS_C"/>
    <property type="match status" value="1"/>
</dbReference>
<comment type="similarity">
    <text evidence="1">Belongs to the HIT family.</text>
</comment>